<dbReference type="SMART" id="SM00587">
    <property type="entry name" value="CHK"/>
    <property type="match status" value="1"/>
</dbReference>
<dbReference type="EMBL" id="JASPKZ010008856">
    <property type="protein sequence ID" value="KAJ9578895.1"/>
    <property type="molecule type" value="Genomic_DNA"/>
</dbReference>
<reference evidence="2" key="1">
    <citation type="journal article" date="2023" name="IScience">
        <title>Live-bearing cockroach genome reveals convergent evolutionary mechanisms linked to viviparity in insects and beyond.</title>
        <authorList>
            <person name="Fouks B."/>
            <person name="Harrison M.C."/>
            <person name="Mikhailova A.A."/>
            <person name="Marchal E."/>
            <person name="English S."/>
            <person name="Carruthers M."/>
            <person name="Jennings E.C."/>
            <person name="Chiamaka E.L."/>
            <person name="Frigard R.A."/>
            <person name="Pippel M."/>
            <person name="Attardo G.M."/>
            <person name="Benoit J.B."/>
            <person name="Bornberg-Bauer E."/>
            <person name="Tobe S.S."/>
        </authorList>
    </citation>
    <scope>NUCLEOTIDE SEQUENCE</scope>
    <source>
        <strain evidence="2">Stay&amp;Tobe</strain>
    </source>
</reference>
<name>A0AAD7ZEI7_DIPPU</name>
<gene>
    <name evidence="2" type="ORF">L9F63_004909</name>
</gene>
<accession>A0AAD7ZEI7</accession>
<dbReference type="Proteomes" id="UP001233999">
    <property type="component" value="Unassembled WGS sequence"/>
</dbReference>
<dbReference type="InterPro" id="IPR004119">
    <property type="entry name" value="EcKL"/>
</dbReference>
<organism evidence="2 3">
    <name type="scientific">Diploptera punctata</name>
    <name type="common">Pacific beetle cockroach</name>
    <dbReference type="NCBI Taxonomy" id="6984"/>
    <lineage>
        <taxon>Eukaryota</taxon>
        <taxon>Metazoa</taxon>
        <taxon>Ecdysozoa</taxon>
        <taxon>Arthropoda</taxon>
        <taxon>Hexapoda</taxon>
        <taxon>Insecta</taxon>
        <taxon>Pterygota</taxon>
        <taxon>Neoptera</taxon>
        <taxon>Polyneoptera</taxon>
        <taxon>Dictyoptera</taxon>
        <taxon>Blattodea</taxon>
        <taxon>Blaberoidea</taxon>
        <taxon>Blaberidae</taxon>
        <taxon>Diplopterinae</taxon>
        <taxon>Diploptera</taxon>
    </lineage>
</organism>
<sequence length="403" mass="45849">MAAIPPSWINSEFLEKALRSNGKHPDVRVISFDIKRAALAGDHYGSEMYRAIVKTRENGNTEETSVIIKLELTRGQLSETVKISNVFMQEVNAFTDVHGALSAILEDAIPDLQPFAAKCIYVHHAPQARGMVLEDLKTEGFRLANVSLGLDLKHCQLVLGKIAQYHAASIVLHEKNPNCFQKFLSNFYNSDSVKKFEPVVRGPIRSCAEMISTCPGYEKYVDVLHSLEDTLVPDMRKAIAMDDSGYNVLNQGDLWLNNIMFRYNEDSQQVQDVRFVDYQLSYYSSPVVDLFYFLISSTSPELLNNIDLLLNEYYITLCGTLCKLGYQNLQPSMDTLKSEWNKKYAFGIYSAITMRAFALADRNHVPDVDNLMAERESMHLSEAYKKSIKHILPLFMKWGWLKI</sequence>
<dbReference type="InterPro" id="IPR011009">
    <property type="entry name" value="Kinase-like_dom_sf"/>
</dbReference>
<feature type="domain" description="CHK kinase-like" evidence="1">
    <location>
        <begin position="131"/>
        <end position="323"/>
    </location>
</feature>
<protein>
    <recommendedName>
        <fullName evidence="1">CHK kinase-like domain-containing protein</fullName>
    </recommendedName>
</protein>
<evidence type="ECO:0000313" key="3">
    <source>
        <dbReference type="Proteomes" id="UP001233999"/>
    </source>
</evidence>
<dbReference type="SUPFAM" id="SSF56112">
    <property type="entry name" value="Protein kinase-like (PK-like)"/>
    <property type="match status" value="1"/>
</dbReference>
<dbReference type="InterPro" id="IPR015897">
    <property type="entry name" value="CHK_kinase-like"/>
</dbReference>
<dbReference type="PANTHER" id="PTHR11012">
    <property type="entry name" value="PROTEIN KINASE-LIKE DOMAIN-CONTAINING"/>
    <property type="match status" value="1"/>
</dbReference>
<dbReference type="Gene3D" id="3.90.1200.10">
    <property type="match status" value="1"/>
</dbReference>
<evidence type="ECO:0000259" key="1">
    <source>
        <dbReference type="SMART" id="SM00587"/>
    </source>
</evidence>
<proteinExistence type="predicted"/>
<evidence type="ECO:0000313" key="2">
    <source>
        <dbReference type="EMBL" id="KAJ9578895.1"/>
    </source>
</evidence>
<dbReference type="AlphaFoldDB" id="A0AAD7ZEI7"/>
<keyword evidence="3" id="KW-1185">Reference proteome</keyword>
<dbReference type="PANTHER" id="PTHR11012:SF56">
    <property type="entry name" value="CHK KINASE-LIKE DOMAIN-CONTAINING PROTEIN-RELATED"/>
    <property type="match status" value="1"/>
</dbReference>
<reference evidence="2" key="2">
    <citation type="submission" date="2023-05" db="EMBL/GenBank/DDBJ databases">
        <authorList>
            <person name="Fouks B."/>
        </authorList>
    </citation>
    <scope>NUCLEOTIDE SEQUENCE</scope>
    <source>
        <strain evidence="2">Stay&amp;Tobe</strain>
        <tissue evidence="2">Testes</tissue>
    </source>
</reference>
<dbReference type="Pfam" id="PF02958">
    <property type="entry name" value="EcKL"/>
    <property type="match status" value="1"/>
</dbReference>
<comment type="caution">
    <text evidence="2">The sequence shown here is derived from an EMBL/GenBank/DDBJ whole genome shotgun (WGS) entry which is preliminary data.</text>
</comment>